<dbReference type="GO" id="GO:0016757">
    <property type="term" value="F:glycosyltransferase activity"/>
    <property type="evidence" value="ECO:0007669"/>
    <property type="project" value="UniProtKB-UniRule"/>
</dbReference>
<evidence type="ECO:0000256" key="5">
    <source>
        <dbReference type="ARBA" id="ARBA00022692"/>
    </source>
</evidence>
<keyword evidence="3 8" id="KW-0328">Glycosyltransferase</keyword>
<dbReference type="EC" id="2.4.1.-" evidence="8"/>
<evidence type="ECO:0000256" key="3">
    <source>
        <dbReference type="ARBA" id="ARBA00022676"/>
    </source>
</evidence>
<dbReference type="Pfam" id="PF01697">
    <property type="entry name" value="Glyco_transf_92"/>
    <property type="match status" value="1"/>
</dbReference>
<evidence type="ECO:0000256" key="8">
    <source>
        <dbReference type="RuleBase" id="RU366017"/>
    </source>
</evidence>
<organism evidence="9 10">
    <name type="scientific">Pinctada imbricata</name>
    <name type="common">Atlantic pearl-oyster</name>
    <name type="synonym">Pinctada martensii</name>
    <dbReference type="NCBI Taxonomy" id="66713"/>
    <lineage>
        <taxon>Eukaryota</taxon>
        <taxon>Metazoa</taxon>
        <taxon>Spiralia</taxon>
        <taxon>Lophotrochozoa</taxon>
        <taxon>Mollusca</taxon>
        <taxon>Bivalvia</taxon>
        <taxon>Autobranchia</taxon>
        <taxon>Pteriomorphia</taxon>
        <taxon>Pterioida</taxon>
        <taxon>Pterioidea</taxon>
        <taxon>Pteriidae</taxon>
        <taxon>Pinctada</taxon>
    </lineage>
</organism>
<dbReference type="PANTHER" id="PTHR21461">
    <property type="entry name" value="GLYCOSYLTRANSFERASE FAMILY 92 PROTEIN"/>
    <property type="match status" value="1"/>
</dbReference>
<dbReference type="GO" id="GO:0005737">
    <property type="term" value="C:cytoplasm"/>
    <property type="evidence" value="ECO:0007669"/>
    <property type="project" value="TreeGrafter"/>
</dbReference>
<comment type="subcellular location">
    <subcellularLocation>
        <location evidence="1">Membrane</location>
        <topology evidence="1">Single-pass membrane protein</topology>
    </subcellularLocation>
</comment>
<dbReference type="Proteomes" id="UP001186944">
    <property type="component" value="Unassembled WGS sequence"/>
</dbReference>
<accession>A0AA88YLQ9</accession>
<keyword evidence="6" id="KW-1133">Transmembrane helix</keyword>
<name>A0AA88YLQ9_PINIB</name>
<dbReference type="GO" id="GO:0016020">
    <property type="term" value="C:membrane"/>
    <property type="evidence" value="ECO:0007669"/>
    <property type="project" value="UniProtKB-SubCell"/>
</dbReference>
<dbReference type="AlphaFoldDB" id="A0AA88YLQ9"/>
<evidence type="ECO:0000256" key="2">
    <source>
        <dbReference type="ARBA" id="ARBA00007647"/>
    </source>
</evidence>
<comment type="similarity">
    <text evidence="2 8">Belongs to the glycosyltransferase 92 family.</text>
</comment>
<evidence type="ECO:0000256" key="6">
    <source>
        <dbReference type="ARBA" id="ARBA00022989"/>
    </source>
</evidence>
<keyword evidence="5" id="KW-0812">Transmembrane</keyword>
<evidence type="ECO:0000256" key="1">
    <source>
        <dbReference type="ARBA" id="ARBA00004167"/>
    </source>
</evidence>
<keyword evidence="7" id="KW-0472">Membrane</keyword>
<evidence type="ECO:0000256" key="4">
    <source>
        <dbReference type="ARBA" id="ARBA00022679"/>
    </source>
</evidence>
<reference evidence="9" key="1">
    <citation type="submission" date="2019-08" db="EMBL/GenBank/DDBJ databases">
        <title>The improved chromosome-level genome for the pearl oyster Pinctada fucata martensii using PacBio sequencing and Hi-C.</title>
        <authorList>
            <person name="Zheng Z."/>
        </authorList>
    </citation>
    <scope>NUCLEOTIDE SEQUENCE</scope>
    <source>
        <strain evidence="9">ZZ-2019</strain>
        <tissue evidence="9">Adductor muscle</tissue>
    </source>
</reference>
<dbReference type="PANTHER" id="PTHR21461:SF69">
    <property type="entry name" value="GLYCOSYLTRANSFERASE FAMILY 92 PROTEIN"/>
    <property type="match status" value="1"/>
</dbReference>
<protein>
    <recommendedName>
        <fullName evidence="8">Glycosyltransferase family 92 protein</fullName>
        <ecNumber evidence="8">2.4.1.-</ecNumber>
    </recommendedName>
</protein>
<sequence length="275" mass="32029">MHSNFNNGQELVEMIELNRLLGADFFIFYNLSSAQNIGGILNYYQSQGLVEIIQFNLPSKVTVYDWIPTVEGVHYYGQFAALNDCVYRNKGVSRYVVNQDMDEFIIPRKLETWQQLMENLPEGSYLFRSTIFPKDWPDVLSGNDAVDALKFGSKTVLKQLRETKVFPHDQRTKWIVRPECIVSCATHDVRKTIANESCRHYNVPETKAIIHHYHDYGNRLSIMVHKPSVLDDRINMYKSELLKRLKCKWNALKKFMTKTMSPIGFKMVASGQLWF</sequence>
<proteinExistence type="inferred from homology"/>
<evidence type="ECO:0000313" key="9">
    <source>
        <dbReference type="EMBL" id="KAK3107889.1"/>
    </source>
</evidence>
<keyword evidence="4 8" id="KW-0808">Transferase</keyword>
<evidence type="ECO:0000313" key="10">
    <source>
        <dbReference type="Proteomes" id="UP001186944"/>
    </source>
</evidence>
<keyword evidence="10" id="KW-1185">Reference proteome</keyword>
<dbReference type="InterPro" id="IPR008166">
    <property type="entry name" value="Glyco_transf_92"/>
</dbReference>
<evidence type="ECO:0000256" key="7">
    <source>
        <dbReference type="ARBA" id="ARBA00023136"/>
    </source>
</evidence>
<gene>
    <name evidence="9" type="ORF">FSP39_024488</name>
</gene>
<comment type="caution">
    <text evidence="9">The sequence shown here is derived from an EMBL/GenBank/DDBJ whole genome shotgun (WGS) entry which is preliminary data.</text>
</comment>
<dbReference type="EMBL" id="VSWD01000002">
    <property type="protein sequence ID" value="KAK3107889.1"/>
    <property type="molecule type" value="Genomic_DNA"/>
</dbReference>